<reference evidence="2 3" key="1">
    <citation type="submission" date="2024-03" db="EMBL/GenBank/DDBJ databases">
        <authorList>
            <person name="Gkanogiannis A."/>
            <person name="Becerra Lopez-Lavalle L."/>
        </authorList>
    </citation>
    <scope>NUCLEOTIDE SEQUENCE [LARGE SCALE GENOMIC DNA]</scope>
</reference>
<evidence type="ECO:0000256" key="1">
    <source>
        <dbReference type="SAM" id="MobiDB-lite"/>
    </source>
</evidence>
<evidence type="ECO:0000313" key="2">
    <source>
        <dbReference type="EMBL" id="CAK9309558.1"/>
    </source>
</evidence>
<accession>A0ABP0XN21</accession>
<feature type="compositionally biased region" description="Polar residues" evidence="1">
    <location>
        <begin position="75"/>
        <end position="98"/>
    </location>
</feature>
<proteinExistence type="predicted"/>
<gene>
    <name evidence="2" type="ORF">CITCOLO1_LOCUS1140</name>
</gene>
<dbReference type="EMBL" id="OZ021735">
    <property type="protein sequence ID" value="CAK9309558.1"/>
    <property type="molecule type" value="Genomic_DNA"/>
</dbReference>
<name>A0ABP0XN21_9ROSI</name>
<dbReference type="Proteomes" id="UP001642487">
    <property type="component" value="Chromosome 1"/>
</dbReference>
<evidence type="ECO:0000313" key="3">
    <source>
        <dbReference type="Proteomes" id="UP001642487"/>
    </source>
</evidence>
<keyword evidence="3" id="KW-1185">Reference proteome</keyword>
<feature type="region of interest" description="Disordered" evidence="1">
    <location>
        <begin position="75"/>
        <end position="152"/>
    </location>
</feature>
<sequence length="176" mass="20720">MEGYFSEAKNTQVTELHIHMKCKFYTNKVITHYDTSPTFLFDKYEQSTRNLRSEPLHNMNWGFDQLQRKLHYHRQAQTTRTYTSKRQSAPKNQQKTQINGRGNGLRRKKGTRNTQKVKMKGVLRNLPHNPNNYADNGKEKRKESKRQAKQEAQWPTIAISTAHLFLLRKLFALISG</sequence>
<protein>
    <submittedName>
        <fullName evidence="2">Uncharacterized protein</fullName>
    </submittedName>
</protein>
<organism evidence="2 3">
    <name type="scientific">Citrullus colocynthis</name>
    <name type="common">colocynth</name>
    <dbReference type="NCBI Taxonomy" id="252529"/>
    <lineage>
        <taxon>Eukaryota</taxon>
        <taxon>Viridiplantae</taxon>
        <taxon>Streptophyta</taxon>
        <taxon>Embryophyta</taxon>
        <taxon>Tracheophyta</taxon>
        <taxon>Spermatophyta</taxon>
        <taxon>Magnoliopsida</taxon>
        <taxon>eudicotyledons</taxon>
        <taxon>Gunneridae</taxon>
        <taxon>Pentapetalae</taxon>
        <taxon>rosids</taxon>
        <taxon>fabids</taxon>
        <taxon>Cucurbitales</taxon>
        <taxon>Cucurbitaceae</taxon>
        <taxon>Benincaseae</taxon>
        <taxon>Citrullus</taxon>
    </lineage>
</organism>
<feature type="compositionally biased region" description="Basic residues" evidence="1">
    <location>
        <begin position="104"/>
        <end position="121"/>
    </location>
</feature>
<feature type="compositionally biased region" description="Basic and acidic residues" evidence="1">
    <location>
        <begin position="136"/>
        <end position="149"/>
    </location>
</feature>